<dbReference type="InterPro" id="IPR011054">
    <property type="entry name" value="Rudment_hybrid_motif"/>
</dbReference>
<dbReference type="FunFam" id="3.40.50.20:FF:000010">
    <property type="entry name" value="Propionyl-CoA carboxylase subunit alpha"/>
    <property type="match status" value="1"/>
</dbReference>
<dbReference type="SUPFAM" id="SSF51230">
    <property type="entry name" value="Single hybrid motif"/>
    <property type="match status" value="1"/>
</dbReference>
<evidence type="ECO:0000256" key="7">
    <source>
        <dbReference type="PROSITE-ProRule" id="PRU00409"/>
    </source>
</evidence>
<dbReference type="PROSITE" id="PS00866">
    <property type="entry name" value="CPSASE_1"/>
    <property type="match status" value="1"/>
</dbReference>
<keyword evidence="2" id="KW-0436">Ligase</keyword>
<dbReference type="Gene3D" id="3.30.470.20">
    <property type="entry name" value="ATP-grasp fold, B domain"/>
    <property type="match status" value="1"/>
</dbReference>
<dbReference type="CDD" id="cd06850">
    <property type="entry name" value="biotinyl_domain"/>
    <property type="match status" value="1"/>
</dbReference>
<dbReference type="GO" id="GO:0046872">
    <property type="term" value="F:metal ion binding"/>
    <property type="evidence" value="ECO:0007669"/>
    <property type="project" value="InterPro"/>
</dbReference>
<keyword evidence="3 7" id="KW-0547">Nucleotide-binding</keyword>
<feature type="domain" description="Lipoyl-binding" evidence="8">
    <location>
        <begin position="568"/>
        <end position="643"/>
    </location>
</feature>
<keyword evidence="12" id="KW-1185">Reference proteome</keyword>
<evidence type="ECO:0000256" key="2">
    <source>
        <dbReference type="ARBA" id="ARBA00022598"/>
    </source>
</evidence>
<evidence type="ECO:0000259" key="9">
    <source>
        <dbReference type="PROSITE" id="PS50975"/>
    </source>
</evidence>
<evidence type="ECO:0000313" key="12">
    <source>
        <dbReference type="Proteomes" id="UP000275225"/>
    </source>
</evidence>
<evidence type="ECO:0000313" key="11">
    <source>
        <dbReference type="EMBL" id="RQN02575.1"/>
    </source>
</evidence>
<evidence type="ECO:0000256" key="6">
    <source>
        <dbReference type="ARBA" id="ARBA00048501"/>
    </source>
</evidence>
<dbReference type="SUPFAM" id="SSF56059">
    <property type="entry name" value="Glutathione synthetase ATP-binding domain-like"/>
    <property type="match status" value="1"/>
</dbReference>
<dbReference type="InterPro" id="IPR001882">
    <property type="entry name" value="Biotin_BS"/>
</dbReference>
<dbReference type="InterPro" id="IPR005481">
    <property type="entry name" value="BC-like_N"/>
</dbReference>
<organism evidence="11 12">
    <name type="scientific">Aeromicrobium camelliae</name>
    <dbReference type="NCBI Taxonomy" id="1538144"/>
    <lineage>
        <taxon>Bacteria</taxon>
        <taxon>Bacillati</taxon>
        <taxon>Actinomycetota</taxon>
        <taxon>Actinomycetes</taxon>
        <taxon>Propionibacteriales</taxon>
        <taxon>Nocardioidaceae</taxon>
        <taxon>Aeromicrobium</taxon>
    </lineage>
</organism>
<dbReference type="InterPro" id="IPR005482">
    <property type="entry name" value="Biotin_COase_C"/>
</dbReference>
<name>A0A3N6WLB1_9ACTN</name>
<evidence type="ECO:0000256" key="4">
    <source>
        <dbReference type="ARBA" id="ARBA00022840"/>
    </source>
</evidence>
<protein>
    <submittedName>
        <fullName evidence="11">Biotin/lipoyl-binding protein</fullName>
    </submittedName>
</protein>
<dbReference type="GO" id="GO:0005524">
    <property type="term" value="F:ATP binding"/>
    <property type="evidence" value="ECO:0007669"/>
    <property type="project" value="UniProtKB-UniRule"/>
</dbReference>
<reference evidence="11 12" key="1">
    <citation type="submission" date="2018-11" db="EMBL/GenBank/DDBJ databases">
        <authorList>
            <person name="Li F."/>
        </authorList>
    </citation>
    <scope>NUCLEOTIDE SEQUENCE [LARGE SCALE GENOMIC DNA]</scope>
    <source>
        <strain evidence="11 12">YS17T</strain>
    </source>
</reference>
<dbReference type="InterPro" id="IPR016185">
    <property type="entry name" value="PreATP-grasp_dom_sf"/>
</dbReference>
<evidence type="ECO:0000256" key="1">
    <source>
        <dbReference type="ARBA" id="ARBA00001953"/>
    </source>
</evidence>
<dbReference type="Pfam" id="PF00289">
    <property type="entry name" value="Biotin_carb_N"/>
    <property type="match status" value="1"/>
</dbReference>
<evidence type="ECO:0000259" key="10">
    <source>
        <dbReference type="PROSITE" id="PS50979"/>
    </source>
</evidence>
<dbReference type="GO" id="GO:0004075">
    <property type="term" value="F:biotin carboxylase activity"/>
    <property type="evidence" value="ECO:0007669"/>
    <property type="project" value="UniProtKB-EC"/>
</dbReference>
<dbReference type="InterPro" id="IPR011053">
    <property type="entry name" value="Single_hybrid_motif"/>
</dbReference>
<dbReference type="SUPFAM" id="SSF52440">
    <property type="entry name" value="PreATP-grasp domain"/>
    <property type="match status" value="1"/>
</dbReference>
<dbReference type="RefSeq" id="WP_124237547.1">
    <property type="nucleotide sequence ID" value="NZ_JBHUFI010000010.1"/>
</dbReference>
<dbReference type="FunFam" id="2.40.50.100:FF:000003">
    <property type="entry name" value="Acetyl-CoA carboxylase biotin carboxyl carrier protein"/>
    <property type="match status" value="1"/>
</dbReference>
<dbReference type="PROSITE" id="PS00867">
    <property type="entry name" value="CPSASE_2"/>
    <property type="match status" value="1"/>
</dbReference>
<comment type="cofactor">
    <cofactor evidence="1">
        <name>biotin</name>
        <dbReference type="ChEBI" id="CHEBI:57586"/>
    </cofactor>
</comment>
<dbReference type="PROSITE" id="PS00188">
    <property type="entry name" value="BIOTIN"/>
    <property type="match status" value="1"/>
</dbReference>
<dbReference type="PROSITE" id="PS50968">
    <property type="entry name" value="BIOTINYL_LIPOYL"/>
    <property type="match status" value="1"/>
</dbReference>
<comment type="caution">
    <text evidence="11">The sequence shown here is derived from an EMBL/GenBank/DDBJ whole genome shotgun (WGS) entry which is preliminary data.</text>
</comment>
<dbReference type="SMART" id="SM00878">
    <property type="entry name" value="Biotin_carb_C"/>
    <property type="match status" value="1"/>
</dbReference>
<evidence type="ECO:0000256" key="3">
    <source>
        <dbReference type="ARBA" id="ARBA00022741"/>
    </source>
</evidence>
<dbReference type="PANTHER" id="PTHR18866">
    <property type="entry name" value="CARBOXYLASE:PYRUVATE/ACETYL-COA/PROPIONYL-COA CARBOXYLASE"/>
    <property type="match status" value="1"/>
</dbReference>
<proteinExistence type="predicted"/>
<feature type="domain" description="ATP-grasp" evidence="9">
    <location>
        <begin position="107"/>
        <end position="306"/>
    </location>
</feature>
<keyword evidence="4 7" id="KW-0067">ATP-binding</keyword>
<dbReference type="PROSITE" id="PS50979">
    <property type="entry name" value="BC"/>
    <property type="match status" value="1"/>
</dbReference>
<accession>A0A3N6WLB1</accession>
<dbReference type="InterPro" id="IPR005479">
    <property type="entry name" value="CPAse_ATP-bd"/>
</dbReference>
<evidence type="ECO:0000256" key="5">
    <source>
        <dbReference type="ARBA" id="ARBA00023267"/>
    </source>
</evidence>
<dbReference type="InterPro" id="IPR011764">
    <property type="entry name" value="Biotin_carboxylation_dom"/>
</dbReference>
<dbReference type="PANTHER" id="PTHR18866:SF126">
    <property type="entry name" value="BIOTIN CARBOXYLASE"/>
    <property type="match status" value="1"/>
</dbReference>
<feature type="domain" description="Biotin carboxylation" evidence="10">
    <location>
        <begin position="1"/>
        <end position="440"/>
    </location>
</feature>
<evidence type="ECO:0000259" key="8">
    <source>
        <dbReference type="PROSITE" id="PS50968"/>
    </source>
</evidence>
<dbReference type="Proteomes" id="UP000275225">
    <property type="component" value="Unassembled WGS sequence"/>
</dbReference>
<dbReference type="InterPro" id="IPR050856">
    <property type="entry name" value="Biotin_carboxylase_complex"/>
</dbReference>
<gene>
    <name evidence="11" type="ORF">EHW97_12680</name>
</gene>
<dbReference type="Pfam" id="PF02785">
    <property type="entry name" value="Biotin_carb_C"/>
    <property type="match status" value="1"/>
</dbReference>
<dbReference type="InterPro" id="IPR000089">
    <property type="entry name" value="Biotin_lipoyl"/>
</dbReference>
<dbReference type="Pfam" id="PF02786">
    <property type="entry name" value="CPSase_L_D2"/>
    <property type="match status" value="1"/>
</dbReference>
<dbReference type="Gene3D" id="2.40.50.100">
    <property type="match status" value="1"/>
</dbReference>
<dbReference type="SUPFAM" id="SSF51246">
    <property type="entry name" value="Rudiment single hybrid motif"/>
    <property type="match status" value="1"/>
</dbReference>
<dbReference type="InterPro" id="IPR011761">
    <property type="entry name" value="ATP-grasp"/>
</dbReference>
<dbReference type="Pfam" id="PF00364">
    <property type="entry name" value="Biotin_lipoyl"/>
    <property type="match status" value="1"/>
</dbReference>
<keyword evidence="5" id="KW-0092">Biotin</keyword>
<dbReference type="PROSITE" id="PS50975">
    <property type="entry name" value="ATP_GRASP"/>
    <property type="match status" value="1"/>
</dbReference>
<dbReference type="OrthoDB" id="9760256at2"/>
<comment type="catalytic activity">
    <reaction evidence="6">
        <text>N(6)-biotinyl-L-lysyl-[protein] + hydrogencarbonate + ATP = N(6)-carboxybiotinyl-L-lysyl-[protein] + ADP + phosphate + H(+)</text>
        <dbReference type="Rhea" id="RHEA:13501"/>
        <dbReference type="Rhea" id="RHEA-COMP:10505"/>
        <dbReference type="Rhea" id="RHEA-COMP:10506"/>
        <dbReference type="ChEBI" id="CHEBI:15378"/>
        <dbReference type="ChEBI" id="CHEBI:17544"/>
        <dbReference type="ChEBI" id="CHEBI:30616"/>
        <dbReference type="ChEBI" id="CHEBI:43474"/>
        <dbReference type="ChEBI" id="CHEBI:83144"/>
        <dbReference type="ChEBI" id="CHEBI:83145"/>
        <dbReference type="ChEBI" id="CHEBI:456216"/>
        <dbReference type="EC" id="6.3.4.14"/>
    </reaction>
    <physiologicalReaction direction="left-to-right" evidence="6">
        <dbReference type="Rhea" id="RHEA:13502"/>
    </physiologicalReaction>
</comment>
<sequence length="647" mass="68485">MIRSVLVANRGEIARRVFRTCRDLGIATVAVHSDADADAPFVHEADRAVRLPGDAPADTYLRGDLVIDAARRAGADAIHPGYGFLSENADFARAVEDAGLTWIGPTPESIEAMGSKIRAKQIMARAGVPILDVDLDGITPAEFPLLVKASAGGGGRGMRVVESLDELDAELATAEAEARSAFGDGTVFVEPYLPRARHVEVQVLSDTHGRTWVVGDRDCSTQRRHQKVVEEAPAPDLSDKARTTLHIAARAAAEAVGYRGAGTVEFLVDGDRVFFLEMNTRLQVEHPVTECVTGLDLVALQIAVAEGQPLPGDAPESSGHAVEVRLYAEDPGDDWAPQTGTIRAFDLDGARFTVPEGHGVRIDSGVEPGSQVGIHYDAMLAKIVAYGPDRQAALRMLDGALRRARVHGLTTNLELLRAILNDADFVAARLSTALLDERLETWSAANDDRVVRKAALAAAIGQATQTAARARVMSRIPAAWRNVPSQPRIRTYRRGDTELAVSYGAEGRALVSDWLHGVAVADAHGDRVILDDGGVRETYRVTLGDGVVDVDGPAGGFGFEVVPDFVDPADVVAEGSLLAPMPASVTAVAVDVGDKVAKGDAVVVLEAMKMQHTIAAPTDGVVAELAVSSGQQVEAGAVLAVIEEDEA</sequence>
<dbReference type="EMBL" id="RQJX01000019">
    <property type="protein sequence ID" value="RQN02575.1"/>
    <property type="molecule type" value="Genomic_DNA"/>
</dbReference>
<dbReference type="AlphaFoldDB" id="A0A3N6WLB1"/>